<gene>
    <name evidence="1" type="ORF">DCAR_0728215</name>
</gene>
<organism evidence="1 2">
    <name type="scientific">Daucus carota subsp. sativus</name>
    <name type="common">Carrot</name>
    <dbReference type="NCBI Taxonomy" id="79200"/>
    <lineage>
        <taxon>Eukaryota</taxon>
        <taxon>Viridiplantae</taxon>
        <taxon>Streptophyta</taxon>
        <taxon>Embryophyta</taxon>
        <taxon>Tracheophyta</taxon>
        <taxon>Spermatophyta</taxon>
        <taxon>Magnoliopsida</taxon>
        <taxon>eudicotyledons</taxon>
        <taxon>Gunneridae</taxon>
        <taxon>Pentapetalae</taxon>
        <taxon>asterids</taxon>
        <taxon>campanulids</taxon>
        <taxon>Apiales</taxon>
        <taxon>Apiaceae</taxon>
        <taxon>Apioideae</taxon>
        <taxon>Scandiceae</taxon>
        <taxon>Daucinae</taxon>
        <taxon>Daucus</taxon>
        <taxon>Daucus sect. Daucus</taxon>
    </lineage>
</organism>
<dbReference type="Gramene" id="KZM87271">
    <property type="protein sequence ID" value="KZM87271"/>
    <property type="gene ID" value="DCAR_024405"/>
</dbReference>
<reference evidence="1" key="2">
    <citation type="submission" date="2022-03" db="EMBL/GenBank/DDBJ databases">
        <title>Draft title - Genomic analysis of global carrot germplasm unveils the trajectory of domestication and the origin of high carotenoid orange carrot.</title>
        <authorList>
            <person name="Iorizzo M."/>
            <person name="Ellison S."/>
            <person name="Senalik D."/>
            <person name="Macko-Podgorni A."/>
            <person name="Grzebelus D."/>
            <person name="Bostan H."/>
            <person name="Rolling W."/>
            <person name="Curaba J."/>
            <person name="Simon P."/>
        </authorList>
    </citation>
    <scope>NUCLEOTIDE SEQUENCE</scope>
    <source>
        <tissue evidence="1">Leaf</tissue>
    </source>
</reference>
<accession>A0A164TAB2</accession>
<dbReference type="AlphaFoldDB" id="A0A164TAB2"/>
<name>A0A164TAB2_DAUCS</name>
<reference evidence="1" key="1">
    <citation type="journal article" date="2016" name="Nat. Genet.">
        <title>A high-quality carrot genome assembly provides new insights into carotenoid accumulation and asterid genome evolution.</title>
        <authorList>
            <person name="Iorizzo M."/>
            <person name="Ellison S."/>
            <person name="Senalik D."/>
            <person name="Zeng P."/>
            <person name="Satapoomin P."/>
            <person name="Huang J."/>
            <person name="Bowman M."/>
            <person name="Iovene M."/>
            <person name="Sanseverino W."/>
            <person name="Cavagnaro P."/>
            <person name="Yildiz M."/>
            <person name="Macko-Podgorni A."/>
            <person name="Moranska E."/>
            <person name="Grzebelus E."/>
            <person name="Grzebelus D."/>
            <person name="Ashrafi H."/>
            <person name="Zheng Z."/>
            <person name="Cheng S."/>
            <person name="Spooner D."/>
            <person name="Van Deynze A."/>
            <person name="Simon P."/>
        </authorList>
    </citation>
    <scope>NUCLEOTIDE SEQUENCE</scope>
    <source>
        <tissue evidence="1">Leaf</tissue>
    </source>
</reference>
<proteinExistence type="predicted"/>
<evidence type="ECO:0000313" key="1">
    <source>
        <dbReference type="EMBL" id="WOH08767.1"/>
    </source>
</evidence>
<evidence type="ECO:0000313" key="2">
    <source>
        <dbReference type="Proteomes" id="UP000077755"/>
    </source>
</evidence>
<sequence>MPELCAFGTHVLVSCVLCERRWWSWWSTNATNIHVFTTGPRSRICWESNRTRTSEGWSKEKKHSSKNEEELQVGGERHLDNVRLIVCVFSWSFIGVFS</sequence>
<keyword evidence="2" id="KW-1185">Reference proteome</keyword>
<dbReference type="EMBL" id="CP093349">
    <property type="protein sequence ID" value="WOH08767.1"/>
    <property type="molecule type" value="Genomic_DNA"/>
</dbReference>
<protein>
    <submittedName>
        <fullName evidence="1">Uncharacterized protein</fullName>
    </submittedName>
</protein>
<dbReference type="Proteomes" id="UP000077755">
    <property type="component" value="Chromosome 7"/>
</dbReference>